<evidence type="ECO:0000256" key="1">
    <source>
        <dbReference type="ARBA" id="ARBA00022737"/>
    </source>
</evidence>
<accession>A0A495VGM2</accession>
<sequence length="315" mass="35137">MSHRLYRALLPIGFAALLALMFAPIQALANPDFLVDADWLTDAMDDENTIVLEVRYHPHRYFTVGHIPGAIQVQRFKDLGDNDASPIMRFPSRETFQNTLRGWGVNDDSTLVIYDDSSTALAARLYFLLDLYGFDMDGVKILNGGTIEWTGLNELEKEPTPPRAPGTVTLKDADPALFAEWAGVYDDVVSRRDPSVVLIDARPNDMYTGEVIRHSIMGGHIPGAINVVSLDGVDGQTGKWRSDESIAALYAAIPKDKRIYVYCHDGFRMGLAYLQLKHLGYEDVRLYNGGWSHWGNELTLPVVEGPEPYSGDFDL</sequence>
<dbReference type="PANTHER" id="PTHR43855">
    <property type="entry name" value="THIOSULFATE SULFURTRANSFERASE"/>
    <property type="match status" value="1"/>
</dbReference>
<gene>
    <name evidence="4" type="ORF">BDD21_4544</name>
</gene>
<dbReference type="AlphaFoldDB" id="A0A495VGM2"/>
<dbReference type="PROSITE" id="PS00380">
    <property type="entry name" value="RHODANESE_1"/>
    <property type="match status" value="1"/>
</dbReference>
<organism evidence="4 5">
    <name type="scientific">Thiocapsa rosea</name>
    <dbReference type="NCBI Taxonomy" id="69360"/>
    <lineage>
        <taxon>Bacteria</taxon>
        <taxon>Pseudomonadati</taxon>
        <taxon>Pseudomonadota</taxon>
        <taxon>Gammaproteobacteria</taxon>
        <taxon>Chromatiales</taxon>
        <taxon>Chromatiaceae</taxon>
        <taxon>Thiocapsa</taxon>
    </lineage>
</organism>
<dbReference type="InterPro" id="IPR001307">
    <property type="entry name" value="Thiosulphate_STrfase_CS"/>
</dbReference>
<dbReference type="CDD" id="cd01448">
    <property type="entry name" value="TST_Repeat_1"/>
    <property type="match status" value="1"/>
</dbReference>
<reference evidence="4 5" key="1">
    <citation type="submission" date="2018-10" db="EMBL/GenBank/DDBJ databases">
        <title>Genomic Encyclopedia of Archaeal and Bacterial Type Strains, Phase II (KMG-II): from individual species to whole genera.</title>
        <authorList>
            <person name="Goeker M."/>
        </authorList>
    </citation>
    <scope>NUCLEOTIDE SEQUENCE [LARGE SCALE GENOMIC DNA]</scope>
    <source>
        <strain evidence="4 5">DSM 235</strain>
    </source>
</reference>
<dbReference type="Proteomes" id="UP000274556">
    <property type="component" value="Unassembled WGS sequence"/>
</dbReference>
<name>A0A495VGM2_9GAMM</name>
<feature type="domain" description="Rhodanese" evidence="3">
    <location>
        <begin position="45"/>
        <end position="158"/>
    </location>
</feature>
<dbReference type="InterPro" id="IPR036873">
    <property type="entry name" value="Rhodanese-like_dom_sf"/>
</dbReference>
<feature type="domain" description="Rhodanese" evidence="3">
    <location>
        <begin position="192"/>
        <end position="303"/>
    </location>
</feature>
<dbReference type="Pfam" id="PF00581">
    <property type="entry name" value="Rhodanese"/>
    <property type="match status" value="2"/>
</dbReference>
<comment type="caution">
    <text evidence="4">The sequence shown here is derived from an EMBL/GenBank/DDBJ whole genome shotgun (WGS) entry which is preliminary data.</text>
</comment>
<proteinExistence type="predicted"/>
<evidence type="ECO:0000256" key="2">
    <source>
        <dbReference type="SAM" id="SignalP"/>
    </source>
</evidence>
<dbReference type="EMBL" id="RBXL01000001">
    <property type="protein sequence ID" value="RKT46998.1"/>
    <property type="molecule type" value="Genomic_DNA"/>
</dbReference>
<dbReference type="InterPro" id="IPR001763">
    <property type="entry name" value="Rhodanese-like_dom"/>
</dbReference>
<protein>
    <submittedName>
        <fullName evidence="4">Thiosulfate/3-mercaptopyruvate sulfurtransferase</fullName>
    </submittedName>
</protein>
<dbReference type="InterPro" id="IPR051126">
    <property type="entry name" value="Thiosulfate_sulfurtransferase"/>
</dbReference>
<keyword evidence="5" id="KW-1185">Reference proteome</keyword>
<evidence type="ECO:0000313" key="5">
    <source>
        <dbReference type="Proteomes" id="UP000274556"/>
    </source>
</evidence>
<dbReference type="GO" id="GO:0004792">
    <property type="term" value="F:thiosulfate-cyanide sulfurtransferase activity"/>
    <property type="evidence" value="ECO:0007669"/>
    <property type="project" value="InterPro"/>
</dbReference>
<dbReference type="Gene3D" id="3.40.250.10">
    <property type="entry name" value="Rhodanese-like domain"/>
    <property type="match status" value="2"/>
</dbReference>
<dbReference type="PROSITE" id="PS50206">
    <property type="entry name" value="RHODANESE_3"/>
    <property type="match status" value="2"/>
</dbReference>
<dbReference type="PANTHER" id="PTHR43855:SF1">
    <property type="entry name" value="THIOSULFATE SULFURTRANSFERASE"/>
    <property type="match status" value="1"/>
</dbReference>
<dbReference type="OrthoDB" id="9781034at2"/>
<dbReference type="SMART" id="SM00450">
    <property type="entry name" value="RHOD"/>
    <property type="match status" value="2"/>
</dbReference>
<keyword evidence="4" id="KW-0670">Pyruvate</keyword>
<evidence type="ECO:0000259" key="3">
    <source>
        <dbReference type="PROSITE" id="PS50206"/>
    </source>
</evidence>
<feature type="chain" id="PRO_5019838555" evidence="2">
    <location>
        <begin position="30"/>
        <end position="315"/>
    </location>
</feature>
<keyword evidence="4" id="KW-0808">Transferase</keyword>
<evidence type="ECO:0000313" key="4">
    <source>
        <dbReference type="EMBL" id="RKT46998.1"/>
    </source>
</evidence>
<feature type="signal peptide" evidence="2">
    <location>
        <begin position="1"/>
        <end position="29"/>
    </location>
</feature>
<dbReference type="RefSeq" id="WP_120799034.1">
    <property type="nucleotide sequence ID" value="NZ_RBXL01000001.1"/>
</dbReference>
<keyword evidence="1" id="KW-0677">Repeat</keyword>
<keyword evidence="2" id="KW-0732">Signal</keyword>
<dbReference type="SUPFAM" id="SSF52821">
    <property type="entry name" value="Rhodanese/Cell cycle control phosphatase"/>
    <property type="match status" value="2"/>
</dbReference>